<keyword evidence="2" id="KW-1185">Reference proteome</keyword>
<sequence>MSDPSSPVLHLVHLDIDAASALNDEQIQRLTDACDEVEDAATPAILILHLRGAAKPPAAACWPGAVSLDLVNRWEKAMRRLERLDGLSLAWIENACSAGMLDLLLAVDQRIAAPTASICVHSGEAAWPSMAMRRMSTRLGMGAARAVFLFQTQLCCARMAQLGVVDQVSDDGQGAIVAWLASLAGVDVQVLPSRRLLLLEGAAHSYEQAVGQHLAACDVELRRRQLLASQHATAKRGHDAPAQMVSA</sequence>
<proteinExistence type="predicted"/>
<dbReference type="GO" id="GO:0016853">
    <property type="term" value="F:isomerase activity"/>
    <property type="evidence" value="ECO:0007669"/>
    <property type="project" value="UniProtKB-KW"/>
</dbReference>
<evidence type="ECO:0000313" key="2">
    <source>
        <dbReference type="Proteomes" id="UP000046187"/>
    </source>
</evidence>
<reference evidence="2" key="1">
    <citation type="submission" date="2015-07" db="EMBL/GenBank/DDBJ databases">
        <authorList>
            <person name="Wibberg D."/>
        </authorList>
    </citation>
    <scope>NUCLEOTIDE SEQUENCE [LARGE SCALE GENOMIC DNA]</scope>
</reference>
<dbReference type="AlphaFoldDB" id="A0A0K2ZD99"/>
<organism evidence="1 2">
    <name type="scientific">Xanthomonas graminis pv. arrhenatheri LMG 727</name>
    <dbReference type="NCBI Taxonomy" id="1195923"/>
    <lineage>
        <taxon>Bacteria</taxon>
        <taxon>Pseudomonadati</taxon>
        <taxon>Pseudomonadota</taxon>
        <taxon>Gammaproteobacteria</taxon>
        <taxon>Lysobacterales</taxon>
        <taxon>Lysobacteraceae</taxon>
        <taxon>Xanthomonas</taxon>
        <taxon>Xanthomonas translucens group</taxon>
        <taxon>Xanthomonas graminis</taxon>
    </lineage>
</organism>
<keyword evidence="1" id="KW-0413">Isomerase</keyword>
<dbReference type="SUPFAM" id="SSF52096">
    <property type="entry name" value="ClpP/crotonase"/>
    <property type="match status" value="1"/>
</dbReference>
<dbReference type="InterPro" id="IPR053545">
    <property type="entry name" value="Enoyl-CoA_hydratase-like"/>
</dbReference>
<name>A0A0K2ZD99_9XANT</name>
<dbReference type="NCBIfam" id="NF042431">
    <property type="entry name" value="EnCoAhydt_DpgB"/>
    <property type="match status" value="1"/>
</dbReference>
<dbReference type="Gene3D" id="3.90.226.10">
    <property type="entry name" value="2-enoyl-CoA Hydratase, Chain A, domain 1"/>
    <property type="match status" value="1"/>
</dbReference>
<gene>
    <name evidence="1" type="ORF">XTALMG727_0597</name>
</gene>
<dbReference type="InterPro" id="IPR029045">
    <property type="entry name" value="ClpP/crotonase-like_dom_sf"/>
</dbReference>
<protein>
    <submittedName>
        <fullName evidence="1">Enoyl-CoA hydratase/isomerase</fullName>
    </submittedName>
</protein>
<dbReference type="Proteomes" id="UP000046187">
    <property type="component" value="Unassembled WGS sequence"/>
</dbReference>
<dbReference type="EMBL" id="CXOI01000007">
    <property type="protein sequence ID" value="CTP83363.1"/>
    <property type="molecule type" value="Genomic_DNA"/>
</dbReference>
<evidence type="ECO:0000313" key="1">
    <source>
        <dbReference type="EMBL" id="CTP83363.1"/>
    </source>
</evidence>
<accession>A0A0K2ZD99</accession>
<dbReference type="RefSeq" id="WP_053834201.1">
    <property type="nucleotide sequence ID" value="NZ_CXOI01000007.1"/>
</dbReference>